<gene>
    <name evidence="3" type="ORF">H9647_18120</name>
</gene>
<dbReference type="Gene3D" id="3.30.530.20">
    <property type="match status" value="1"/>
</dbReference>
<comment type="caution">
    <text evidence="3">The sequence shown here is derived from an EMBL/GenBank/DDBJ whole genome shotgun (WGS) entry which is preliminary data.</text>
</comment>
<dbReference type="InterPro" id="IPR013538">
    <property type="entry name" value="ASHA1/2-like_C"/>
</dbReference>
<reference evidence="3 4" key="1">
    <citation type="submission" date="2020-08" db="EMBL/GenBank/DDBJ databases">
        <title>A Genomic Blueprint of the Chicken Gut Microbiome.</title>
        <authorList>
            <person name="Gilroy R."/>
            <person name="Ravi A."/>
            <person name="Getino M."/>
            <person name="Pursley I."/>
            <person name="Horton D.L."/>
            <person name="Alikhan N.-F."/>
            <person name="Baker D."/>
            <person name="Gharbi K."/>
            <person name="Hall N."/>
            <person name="Watson M."/>
            <person name="Adriaenssens E.M."/>
            <person name="Foster-Nyarko E."/>
            <person name="Jarju S."/>
            <person name="Secka A."/>
            <person name="Antonio M."/>
            <person name="Oren A."/>
            <person name="Chaudhuri R."/>
            <person name="La Ragione R.M."/>
            <person name="Hildebrand F."/>
            <person name="Pallen M.J."/>
        </authorList>
    </citation>
    <scope>NUCLEOTIDE SEQUENCE [LARGE SCALE GENOMIC DNA]</scope>
    <source>
        <strain evidence="3 4">Sa2BVA9</strain>
    </source>
</reference>
<name>A0ABR8T2I2_9BACL</name>
<evidence type="ECO:0000313" key="4">
    <source>
        <dbReference type="Proteomes" id="UP000608071"/>
    </source>
</evidence>
<sequence length="137" mass="15498">MTTSLPEIKKTILLNAPVEKVWKQISTAEGIAQWFMPSTFEPVLGHEFILEAGPFGKSQCKVTELDPPNTLSFTWDKDWLLTFKLEEKEGQTEFTLIHDGWKSGEKTSFGEDHSLVRDRMDQGWSGIVNKLASIVQA</sequence>
<dbReference type="InterPro" id="IPR023393">
    <property type="entry name" value="START-like_dom_sf"/>
</dbReference>
<protein>
    <submittedName>
        <fullName evidence="3">SRPBCC domain-containing protein</fullName>
    </submittedName>
</protein>
<dbReference type="SUPFAM" id="SSF55961">
    <property type="entry name" value="Bet v1-like"/>
    <property type="match status" value="1"/>
</dbReference>
<evidence type="ECO:0000256" key="1">
    <source>
        <dbReference type="ARBA" id="ARBA00006817"/>
    </source>
</evidence>
<dbReference type="RefSeq" id="WP_191802583.1">
    <property type="nucleotide sequence ID" value="NZ_JACSQL010000009.1"/>
</dbReference>
<dbReference type="Proteomes" id="UP000608071">
    <property type="component" value="Unassembled WGS sequence"/>
</dbReference>
<dbReference type="Pfam" id="PF08327">
    <property type="entry name" value="AHSA1"/>
    <property type="match status" value="1"/>
</dbReference>
<accession>A0ABR8T2I2</accession>
<comment type="similarity">
    <text evidence="1">Belongs to the AHA1 family.</text>
</comment>
<evidence type="ECO:0000313" key="3">
    <source>
        <dbReference type="EMBL" id="MBD7969980.1"/>
    </source>
</evidence>
<organism evidence="3 4">
    <name type="scientific">Paenibacillus gallinarum</name>
    <dbReference type="NCBI Taxonomy" id="2762232"/>
    <lineage>
        <taxon>Bacteria</taxon>
        <taxon>Bacillati</taxon>
        <taxon>Bacillota</taxon>
        <taxon>Bacilli</taxon>
        <taxon>Bacillales</taxon>
        <taxon>Paenibacillaceae</taxon>
        <taxon>Paenibacillus</taxon>
    </lineage>
</organism>
<dbReference type="EMBL" id="JACSQL010000009">
    <property type="protein sequence ID" value="MBD7969980.1"/>
    <property type="molecule type" value="Genomic_DNA"/>
</dbReference>
<proteinExistence type="inferred from homology"/>
<keyword evidence="4" id="KW-1185">Reference proteome</keyword>
<evidence type="ECO:0000259" key="2">
    <source>
        <dbReference type="Pfam" id="PF08327"/>
    </source>
</evidence>
<dbReference type="CDD" id="cd07814">
    <property type="entry name" value="SRPBCC_CalC_Aha1-like"/>
    <property type="match status" value="1"/>
</dbReference>
<feature type="domain" description="Activator of Hsp90 ATPase homologue 1/2-like C-terminal" evidence="2">
    <location>
        <begin position="15"/>
        <end position="135"/>
    </location>
</feature>